<evidence type="ECO:0000259" key="7">
    <source>
        <dbReference type="Pfam" id="PF06414"/>
    </source>
</evidence>
<evidence type="ECO:0000256" key="5">
    <source>
        <dbReference type="ARBA" id="ARBA00032897"/>
    </source>
</evidence>
<sequence>MCVLIGGQPGAGKTRIVAQTHAALPGAVQVVGDDLRPFHPDYTDLLRDDPLRMPDMTAGASGAWVELCIEYAIDQRVPLVVETTLRSAETLQRTAGKLRAGGFSVELKVVAVPPPVSLLGTASRYVRQLEDKGWGRWTPFAAHQAAVAGSAATLATACLGSAVDGVTVVNREGAVLYRGMEHDEVTAAVTRGRSCSSITPSGAVAWVEQLAACAGVLLGDGGHDDALRVLVELARAAPEVERQLLSTGGGKLTGLLHSTCRRIGRHRLPDT</sequence>
<evidence type="ECO:0000256" key="4">
    <source>
        <dbReference type="ARBA" id="ARBA00022840"/>
    </source>
</evidence>
<dbReference type="SUPFAM" id="SSF52540">
    <property type="entry name" value="P-loop containing nucleoside triphosphate hydrolases"/>
    <property type="match status" value="1"/>
</dbReference>
<protein>
    <recommendedName>
        <fullName evidence="5">UDP-N-acetylglucosamine kinase</fullName>
        <ecNumber evidence="2">2.7.1.176</ecNumber>
    </recommendedName>
    <alternativeName>
        <fullName evidence="5">UDP-N-acetylglucosamine kinase</fullName>
    </alternativeName>
</protein>
<evidence type="ECO:0000256" key="2">
    <source>
        <dbReference type="ARBA" id="ARBA00011963"/>
    </source>
</evidence>
<evidence type="ECO:0000256" key="6">
    <source>
        <dbReference type="ARBA" id="ARBA00048178"/>
    </source>
</evidence>
<dbReference type="GO" id="GO:0005524">
    <property type="term" value="F:ATP binding"/>
    <property type="evidence" value="ECO:0007669"/>
    <property type="project" value="UniProtKB-KW"/>
</dbReference>
<feature type="domain" description="Zeta toxin" evidence="7">
    <location>
        <begin position="2"/>
        <end position="179"/>
    </location>
</feature>
<keyword evidence="3" id="KW-0547">Nucleotide-binding</keyword>
<dbReference type="InterPro" id="IPR010488">
    <property type="entry name" value="Zeta_toxin_domain"/>
</dbReference>
<dbReference type="AlphaFoldDB" id="A0A316A681"/>
<reference evidence="8 9" key="1">
    <citation type="submission" date="2018-03" db="EMBL/GenBank/DDBJ databases">
        <title>Genomic Encyclopedia of Archaeal and Bacterial Type Strains, Phase II (KMG-II): from individual species to whole genera.</title>
        <authorList>
            <person name="Goeker M."/>
        </authorList>
    </citation>
    <scope>NUCLEOTIDE SEQUENCE [LARGE SCALE GENOMIC DNA]</scope>
    <source>
        <strain evidence="8 9">DSM 44889</strain>
    </source>
</reference>
<dbReference type="InterPro" id="IPR027417">
    <property type="entry name" value="P-loop_NTPase"/>
</dbReference>
<comment type="caution">
    <text evidence="8">The sequence shown here is derived from an EMBL/GenBank/DDBJ whole genome shotgun (WGS) entry which is preliminary data.</text>
</comment>
<dbReference type="GO" id="GO:0016301">
    <property type="term" value="F:kinase activity"/>
    <property type="evidence" value="ECO:0007669"/>
    <property type="project" value="InterPro"/>
</dbReference>
<keyword evidence="4" id="KW-0067">ATP-binding</keyword>
<evidence type="ECO:0000313" key="8">
    <source>
        <dbReference type="EMBL" id="PWJ52992.1"/>
    </source>
</evidence>
<keyword evidence="9" id="KW-1185">Reference proteome</keyword>
<dbReference type="EMBL" id="QGDQ01000015">
    <property type="protein sequence ID" value="PWJ52992.1"/>
    <property type="molecule type" value="Genomic_DNA"/>
</dbReference>
<name>A0A316A681_9ACTN</name>
<evidence type="ECO:0000256" key="3">
    <source>
        <dbReference type="ARBA" id="ARBA00022741"/>
    </source>
</evidence>
<dbReference type="EC" id="2.7.1.176" evidence="2"/>
<comment type="catalytic activity">
    <reaction evidence="6">
        <text>UDP-N-acetyl-alpha-D-glucosamine + ATP = UDP-N-acetyl-alpha-D-glucosamine 3'-phosphate + ADP + H(+)</text>
        <dbReference type="Rhea" id="RHEA:32671"/>
        <dbReference type="ChEBI" id="CHEBI:15378"/>
        <dbReference type="ChEBI" id="CHEBI:30616"/>
        <dbReference type="ChEBI" id="CHEBI:57705"/>
        <dbReference type="ChEBI" id="CHEBI:64353"/>
        <dbReference type="ChEBI" id="CHEBI:456216"/>
        <dbReference type="EC" id="2.7.1.176"/>
    </reaction>
</comment>
<comment type="similarity">
    <text evidence="1">Belongs to the zeta toxin family.</text>
</comment>
<proteinExistence type="inferred from homology"/>
<evidence type="ECO:0000313" key="9">
    <source>
        <dbReference type="Proteomes" id="UP000245469"/>
    </source>
</evidence>
<dbReference type="Proteomes" id="UP000245469">
    <property type="component" value="Unassembled WGS sequence"/>
</dbReference>
<dbReference type="Gene3D" id="3.40.50.300">
    <property type="entry name" value="P-loop containing nucleotide triphosphate hydrolases"/>
    <property type="match status" value="1"/>
</dbReference>
<accession>A0A316A681</accession>
<dbReference type="Pfam" id="PF06414">
    <property type="entry name" value="Zeta_toxin"/>
    <property type="match status" value="1"/>
</dbReference>
<evidence type="ECO:0000256" key="1">
    <source>
        <dbReference type="ARBA" id="ARBA00009104"/>
    </source>
</evidence>
<gene>
    <name evidence="8" type="ORF">BXY45_1159</name>
</gene>
<organism evidence="8 9">
    <name type="scientific">Quadrisphaera granulorum</name>
    <dbReference type="NCBI Taxonomy" id="317664"/>
    <lineage>
        <taxon>Bacteria</taxon>
        <taxon>Bacillati</taxon>
        <taxon>Actinomycetota</taxon>
        <taxon>Actinomycetes</taxon>
        <taxon>Kineosporiales</taxon>
        <taxon>Kineosporiaceae</taxon>
        <taxon>Quadrisphaera</taxon>
    </lineage>
</organism>